<sequence>MDLNKSFGEMAFNKHMMRERLPHAIYFRWKNAIRNEAPLDRETADGIAHAMKEWALEKGATHYCHWFQPLNGLTAKKHDSFLDRTDKYEPIYRFSGKELIRGESDGSSFPTGGMRSTFEARGYTYWDATANSFIIDRILYIPTIFVSFNGDKLDKKGPLLESMKLLSDYGSRVVNLFEKEEYTYRMKPKVGLEQEFFLIDRKQYEERSDLKSIGRTLIGAGAPKGQELGDHYFGGIPRRVMDFYEDVNQKLWELGIYAKTEHNEVAPGQFEIVALYENANIAVDYNQLIMSTLKETAGQHGMACLLHEKPFAGVNGSGKHDNYSLTTNYGKNVFDPGDNPKENITFLLFLAAMIEAVDDYAPLLRVASGGPSNDDRLGGLEAPPSIISMFLGNDLEEILKDIAHDEYHAKIEVPKEIKINSLGYTPRDSSDRNRTSPFAFTGNKFEFRMVGSSMTGADANIVINTALGHSLRKMAERLEPFKEDEDALRKEAYRLVAEIVRDHERIFYSKDNYASEWREEAERRGLPIYDSFFEALSAYKDKKLMAIFDEYGVISEEEADAIYEVGMEAVSVHHFLEARTLMTMLSKDVEPAVVSELNDILNVTGRLENPALDDRLETLNTLFEELLVRHKKLKASYAKGKTLTGYERARYFQEEISTQIPHIRKICDELEARISRKHWTIPTYEDIFTRLV</sequence>
<dbReference type="OrthoDB" id="9807095at2"/>
<dbReference type="PROSITE" id="PS51987">
    <property type="entry name" value="GS_CATALYTIC"/>
    <property type="match status" value="1"/>
</dbReference>
<dbReference type="Pfam" id="PF18318">
    <property type="entry name" value="Gln-synt_C-ter"/>
    <property type="match status" value="1"/>
</dbReference>
<dbReference type="Gene3D" id="3.30.590.10">
    <property type="entry name" value="Glutamine synthetase/guanido kinase, catalytic domain"/>
    <property type="match status" value="1"/>
</dbReference>
<dbReference type="InterPro" id="IPR022147">
    <property type="entry name" value="GSIII_N"/>
</dbReference>
<dbReference type="InterPro" id="IPR008147">
    <property type="entry name" value="Gln_synt_N"/>
</dbReference>
<dbReference type="InterPro" id="IPR014746">
    <property type="entry name" value="Gln_synth/guanido_kin_cat_dom"/>
</dbReference>
<dbReference type="PATRIC" id="fig|755172.3.peg.34"/>
<feature type="domain" description="GS catalytic" evidence="4">
    <location>
        <begin position="171"/>
        <end position="589"/>
    </location>
</feature>
<dbReference type="PANTHER" id="PTHR42974">
    <property type="entry name" value="GLUTAMINE SYNTHETASE"/>
    <property type="match status" value="1"/>
</dbReference>
<gene>
    <name evidence="5" type="ORF">HMPREF1863_00035</name>
</gene>
<dbReference type="PANTHER" id="PTHR42974:SF1">
    <property type="entry name" value="TYPE-3 GLUTAMINE SYNTHETASE"/>
    <property type="match status" value="1"/>
</dbReference>
<protein>
    <submittedName>
        <fullName evidence="5">Glutamate--ammonia ligase, catalytic domain protein</fullName>
    </submittedName>
</protein>
<dbReference type="GO" id="GO:0006542">
    <property type="term" value="P:glutamine biosynthetic process"/>
    <property type="evidence" value="ECO:0007669"/>
    <property type="project" value="InterPro"/>
</dbReference>
<keyword evidence="6" id="KW-1185">Reference proteome</keyword>
<comment type="similarity">
    <text evidence="1 2">Belongs to the glutamine synthetase family.</text>
</comment>
<keyword evidence="5" id="KW-0436">Ligase</keyword>
<feature type="domain" description="GS beta-grasp" evidence="3">
    <location>
        <begin position="61"/>
        <end position="150"/>
    </location>
</feature>
<dbReference type="AlphaFoldDB" id="A0A134ALI1"/>
<dbReference type="PROSITE" id="PS51986">
    <property type="entry name" value="GS_BETA_GRASP"/>
    <property type="match status" value="1"/>
</dbReference>
<dbReference type="InterPro" id="IPR052725">
    <property type="entry name" value="GS_Type-3"/>
</dbReference>
<evidence type="ECO:0000313" key="5">
    <source>
        <dbReference type="EMBL" id="KXB68566.1"/>
    </source>
</evidence>
<dbReference type="InterPro" id="IPR008146">
    <property type="entry name" value="Gln_synth_cat_dom"/>
</dbReference>
<evidence type="ECO:0000256" key="1">
    <source>
        <dbReference type="PROSITE-ProRule" id="PRU01330"/>
    </source>
</evidence>
<dbReference type="EMBL" id="LSDG01000001">
    <property type="protein sequence ID" value="KXB68566.1"/>
    <property type="molecule type" value="Genomic_DNA"/>
</dbReference>
<evidence type="ECO:0000259" key="4">
    <source>
        <dbReference type="PROSITE" id="PS51987"/>
    </source>
</evidence>
<dbReference type="Pfam" id="PF12437">
    <property type="entry name" value="GSIII_N"/>
    <property type="match status" value="1"/>
</dbReference>
<dbReference type="SMART" id="SM01230">
    <property type="entry name" value="Gln-synt_C"/>
    <property type="match status" value="1"/>
</dbReference>
<reference evidence="6" key="1">
    <citation type="submission" date="2016-01" db="EMBL/GenBank/DDBJ databases">
        <authorList>
            <person name="Mitreva M."/>
            <person name="Pepin K.H."/>
            <person name="Mihindukulasuriya K.A."/>
            <person name="Fulton R."/>
            <person name="Fronick C."/>
            <person name="O'Laughlin M."/>
            <person name="Miner T."/>
            <person name="Herter B."/>
            <person name="Rosa B.A."/>
            <person name="Cordes M."/>
            <person name="Tomlinson C."/>
            <person name="Wollam A."/>
            <person name="Palsikar V.B."/>
            <person name="Mardis E.R."/>
            <person name="Wilson R.K."/>
        </authorList>
    </citation>
    <scope>NUCLEOTIDE SEQUENCE [LARGE SCALE GENOMIC DNA]</scope>
    <source>
        <strain evidence="6">DNF00729</strain>
    </source>
</reference>
<evidence type="ECO:0000256" key="2">
    <source>
        <dbReference type="RuleBase" id="RU000384"/>
    </source>
</evidence>
<dbReference type="Gene3D" id="1.20.120.1560">
    <property type="match status" value="1"/>
</dbReference>
<organism evidence="5 6">
    <name type="scientific">Aedoeadaptatus coxii</name>
    <dbReference type="NCBI Taxonomy" id="755172"/>
    <lineage>
        <taxon>Bacteria</taxon>
        <taxon>Bacillati</taxon>
        <taxon>Bacillota</taxon>
        <taxon>Tissierellia</taxon>
        <taxon>Tissierellales</taxon>
        <taxon>Peptoniphilaceae</taxon>
        <taxon>Aedoeadaptatus</taxon>
    </lineage>
</organism>
<dbReference type="STRING" id="755172.HMPREF1863_00035"/>
<evidence type="ECO:0000313" key="6">
    <source>
        <dbReference type="Proteomes" id="UP000070442"/>
    </source>
</evidence>
<accession>A0A134ALI1</accession>
<dbReference type="SUPFAM" id="SSF55931">
    <property type="entry name" value="Glutamine synthetase/guanido kinase"/>
    <property type="match status" value="1"/>
</dbReference>
<proteinExistence type="inferred from homology"/>
<evidence type="ECO:0000259" key="3">
    <source>
        <dbReference type="PROSITE" id="PS51986"/>
    </source>
</evidence>
<dbReference type="InterPro" id="IPR040577">
    <property type="entry name" value="Gln-synt_C"/>
</dbReference>
<dbReference type="Proteomes" id="UP000070442">
    <property type="component" value="Unassembled WGS sequence"/>
</dbReference>
<dbReference type="InterPro" id="IPR027303">
    <property type="entry name" value="Gln_synth_gly_rich_site"/>
</dbReference>
<dbReference type="PROSITE" id="PS00181">
    <property type="entry name" value="GLNA_ATP"/>
    <property type="match status" value="1"/>
</dbReference>
<dbReference type="Pfam" id="PF00120">
    <property type="entry name" value="Gln-synt_C"/>
    <property type="match status" value="1"/>
</dbReference>
<dbReference type="RefSeq" id="WP_068365994.1">
    <property type="nucleotide sequence ID" value="NZ_KQ960154.1"/>
</dbReference>
<dbReference type="GO" id="GO:0004356">
    <property type="term" value="F:glutamine synthetase activity"/>
    <property type="evidence" value="ECO:0007669"/>
    <property type="project" value="InterPro"/>
</dbReference>
<comment type="caution">
    <text evidence="5">The sequence shown here is derived from an EMBL/GenBank/DDBJ whole genome shotgun (WGS) entry which is preliminary data.</text>
</comment>
<name>A0A134ALI1_9FIRM</name>